<name>A0A1N6E5C5_9RHOB</name>
<dbReference type="EMBL" id="FSRL01000001">
    <property type="protein sequence ID" value="SIN78214.1"/>
    <property type="molecule type" value="Genomic_DNA"/>
</dbReference>
<evidence type="ECO:0000259" key="1">
    <source>
        <dbReference type="Pfam" id="PF03372"/>
    </source>
</evidence>
<dbReference type="OrthoDB" id="525956at2"/>
<keyword evidence="3" id="KW-1185">Reference proteome</keyword>
<reference evidence="3" key="1">
    <citation type="submission" date="2016-11" db="EMBL/GenBank/DDBJ databases">
        <authorList>
            <person name="Varghese N."/>
            <person name="Submissions S."/>
        </authorList>
    </citation>
    <scope>NUCLEOTIDE SEQUENCE [LARGE SCALE GENOMIC DNA]</scope>
    <source>
        <strain evidence="3">DSM 29440</strain>
    </source>
</reference>
<organism evidence="2 3">
    <name type="scientific">Vannielia litorea</name>
    <dbReference type="NCBI Taxonomy" id="1217970"/>
    <lineage>
        <taxon>Bacteria</taxon>
        <taxon>Pseudomonadati</taxon>
        <taxon>Pseudomonadota</taxon>
        <taxon>Alphaproteobacteria</taxon>
        <taxon>Rhodobacterales</taxon>
        <taxon>Paracoccaceae</taxon>
        <taxon>Vannielia</taxon>
    </lineage>
</organism>
<keyword evidence="2" id="KW-0269">Exonuclease</keyword>
<dbReference type="InterPro" id="IPR036691">
    <property type="entry name" value="Endo/exonu/phosph_ase_sf"/>
</dbReference>
<proteinExistence type="predicted"/>
<dbReference type="SUPFAM" id="SSF56219">
    <property type="entry name" value="DNase I-like"/>
    <property type="match status" value="1"/>
</dbReference>
<keyword evidence="2" id="KW-0378">Hydrolase</keyword>
<dbReference type="RefSeq" id="WP_074254544.1">
    <property type="nucleotide sequence ID" value="NZ_FSRL01000001.1"/>
</dbReference>
<dbReference type="STRING" id="1217970.SAMN05444002_0351"/>
<dbReference type="Gene3D" id="3.60.10.10">
    <property type="entry name" value="Endonuclease/exonuclease/phosphatase"/>
    <property type="match status" value="1"/>
</dbReference>
<feature type="domain" description="Endonuclease/exonuclease/phosphatase" evidence="1">
    <location>
        <begin position="46"/>
        <end position="328"/>
    </location>
</feature>
<dbReference type="AlphaFoldDB" id="A0A1N6E5C5"/>
<dbReference type="GO" id="GO:0004519">
    <property type="term" value="F:endonuclease activity"/>
    <property type="evidence" value="ECO:0007669"/>
    <property type="project" value="UniProtKB-KW"/>
</dbReference>
<evidence type="ECO:0000313" key="2">
    <source>
        <dbReference type="EMBL" id="SIN78214.1"/>
    </source>
</evidence>
<keyword evidence="2" id="KW-0255">Endonuclease</keyword>
<keyword evidence="2" id="KW-0540">Nuclease</keyword>
<dbReference type="InterPro" id="IPR005135">
    <property type="entry name" value="Endo/exonuclease/phosphatase"/>
</dbReference>
<gene>
    <name evidence="2" type="ORF">SAMN05444002_0351</name>
</gene>
<dbReference type="Proteomes" id="UP000184932">
    <property type="component" value="Unassembled WGS sequence"/>
</dbReference>
<accession>A0A1N6E5C5</accession>
<dbReference type="GO" id="GO:0004527">
    <property type="term" value="F:exonuclease activity"/>
    <property type="evidence" value="ECO:0007669"/>
    <property type="project" value="UniProtKB-KW"/>
</dbReference>
<sequence length="346" mass="38792">MARRDISFSSMNLLNLQLPGEAIYGDTDGWSPEVYARKIEWSGRTLQRIAAEVIGFQELWAPAALDQLLASAGLVGTHRALTPPGHNGRKIVCAAAVRSDILVGDPQWITDFPPEMVLRSGGDDPQQADIAVQLSSFSRPVLNFRVRVTEDTPEIEIFVCHFKSRRPTEVWRERGWYRREVHGPHVTALGYAISTIRRTAEAAALRVLVTRLTKGTTTPVVVIGDMNDGKESNTLNIMSEQPTYLSPLSTGGGDNALYTAQTLQEYRSVRDVYYTHVYKGQRESLDHILFSEQFYDNSKRRLWAFDEMTVENDHLNFDDHKDSGTTDHGVLRTTFKWKPAPGAATA</sequence>
<evidence type="ECO:0000313" key="3">
    <source>
        <dbReference type="Proteomes" id="UP000184932"/>
    </source>
</evidence>
<dbReference type="Pfam" id="PF03372">
    <property type="entry name" value="Exo_endo_phos"/>
    <property type="match status" value="1"/>
</dbReference>
<protein>
    <submittedName>
        <fullName evidence="2">Endonuclease/Exonuclease/phosphatase family protein</fullName>
    </submittedName>
</protein>